<comment type="caution">
    <text evidence="10">The sequence shown here is derived from an EMBL/GenBank/DDBJ whole genome shotgun (WGS) entry which is preliminary data.</text>
</comment>
<dbReference type="EMBL" id="RCCJ01000001">
    <property type="protein sequence ID" value="RLJ71243.1"/>
    <property type="molecule type" value="Genomic_DNA"/>
</dbReference>
<evidence type="ECO:0000256" key="6">
    <source>
        <dbReference type="ARBA" id="ARBA00022989"/>
    </source>
</evidence>
<dbReference type="RefSeq" id="WP_121012324.1">
    <property type="nucleotide sequence ID" value="NZ_RCCJ01000001.1"/>
</dbReference>
<evidence type="ECO:0000256" key="4">
    <source>
        <dbReference type="ARBA" id="ARBA00022692"/>
    </source>
</evidence>
<keyword evidence="5" id="KW-0029">Amino-acid transport</keyword>
<comment type="similarity">
    <text evidence="8">Belongs to the binding-protein-dependent transport system permease family. LivHM subfamily.</text>
</comment>
<feature type="transmembrane region" description="Helical" evidence="9">
    <location>
        <begin position="264"/>
        <end position="283"/>
    </location>
</feature>
<keyword evidence="11" id="KW-1185">Reference proteome</keyword>
<dbReference type="AlphaFoldDB" id="A0A497XWV2"/>
<dbReference type="GO" id="GO:0006865">
    <property type="term" value="P:amino acid transport"/>
    <property type="evidence" value="ECO:0007669"/>
    <property type="project" value="UniProtKB-KW"/>
</dbReference>
<keyword evidence="3" id="KW-1003">Cell membrane</keyword>
<dbReference type="PANTHER" id="PTHR11795:SF445">
    <property type="entry name" value="AMINO ACID ABC TRANSPORTER PERMEASE PROTEIN"/>
    <property type="match status" value="1"/>
</dbReference>
<keyword evidence="4 9" id="KW-0812">Transmembrane</keyword>
<feature type="transmembrane region" description="Helical" evidence="9">
    <location>
        <begin position="140"/>
        <end position="159"/>
    </location>
</feature>
<keyword evidence="6 9" id="KW-1133">Transmembrane helix</keyword>
<keyword evidence="2" id="KW-0813">Transport</keyword>
<evidence type="ECO:0000256" key="5">
    <source>
        <dbReference type="ARBA" id="ARBA00022970"/>
    </source>
</evidence>
<organism evidence="10 11">
    <name type="scientific">Hydrogenivirga caldilitoris</name>
    <dbReference type="NCBI Taxonomy" id="246264"/>
    <lineage>
        <taxon>Bacteria</taxon>
        <taxon>Pseudomonadati</taxon>
        <taxon>Aquificota</taxon>
        <taxon>Aquificia</taxon>
        <taxon>Aquificales</taxon>
        <taxon>Aquificaceae</taxon>
        <taxon>Hydrogenivirga</taxon>
    </lineage>
</organism>
<keyword evidence="7 9" id="KW-0472">Membrane</keyword>
<sequence length="291" mass="31966">MGILPQLIVESILLGSFYAFMSLGFSLTWGVLNILNLAYGSYIVIGSYLAYVLHLWLGLDPLLSLPVSFGVGLLFGVAIQRFLFQRLMGFEPFMVLILTFGLDILLSHTLNLFFRADIRSIDVPYAEGSWFIGNLILSEVKLMVFFLALTLTLFLYLFLKFSWTGRAIRAVALDREGAQLVGIEPVKVFLVASGIGTGIAFSSGNLYGLLQGFTPFDGGFLTVKAFLVSIIGGLGRVESALVGGIFLGFIEVFVSFYAGESWKLFASLLVMIVVLLFKPRGFFGGKYYGEV</sequence>
<dbReference type="GO" id="GO:0022857">
    <property type="term" value="F:transmembrane transporter activity"/>
    <property type="evidence" value="ECO:0007669"/>
    <property type="project" value="InterPro"/>
</dbReference>
<dbReference type="Pfam" id="PF02653">
    <property type="entry name" value="BPD_transp_2"/>
    <property type="match status" value="1"/>
</dbReference>
<dbReference type="CDD" id="cd06582">
    <property type="entry name" value="TM_PBP1_LivH_like"/>
    <property type="match status" value="1"/>
</dbReference>
<evidence type="ECO:0000256" key="9">
    <source>
        <dbReference type="SAM" id="Phobius"/>
    </source>
</evidence>
<dbReference type="InterPro" id="IPR001851">
    <property type="entry name" value="ABC_transp_permease"/>
</dbReference>
<dbReference type="OrthoDB" id="9807115at2"/>
<feature type="transmembrane region" description="Helical" evidence="9">
    <location>
        <begin position="188"/>
        <end position="210"/>
    </location>
</feature>
<dbReference type="InterPro" id="IPR052157">
    <property type="entry name" value="BCAA_transport_permease"/>
</dbReference>
<evidence type="ECO:0000256" key="8">
    <source>
        <dbReference type="ARBA" id="ARBA00037998"/>
    </source>
</evidence>
<evidence type="ECO:0000256" key="1">
    <source>
        <dbReference type="ARBA" id="ARBA00004651"/>
    </source>
</evidence>
<evidence type="ECO:0000256" key="7">
    <source>
        <dbReference type="ARBA" id="ARBA00023136"/>
    </source>
</evidence>
<dbReference type="Proteomes" id="UP000267841">
    <property type="component" value="Unassembled WGS sequence"/>
</dbReference>
<dbReference type="GO" id="GO:0005886">
    <property type="term" value="C:plasma membrane"/>
    <property type="evidence" value="ECO:0007669"/>
    <property type="project" value="UniProtKB-SubCell"/>
</dbReference>
<dbReference type="PANTHER" id="PTHR11795">
    <property type="entry name" value="BRANCHED-CHAIN AMINO ACID TRANSPORT SYSTEM PERMEASE PROTEIN LIVH"/>
    <property type="match status" value="1"/>
</dbReference>
<evidence type="ECO:0000256" key="3">
    <source>
        <dbReference type="ARBA" id="ARBA00022475"/>
    </source>
</evidence>
<feature type="transmembrane region" description="Helical" evidence="9">
    <location>
        <begin position="95"/>
        <end position="114"/>
    </location>
</feature>
<evidence type="ECO:0000256" key="2">
    <source>
        <dbReference type="ARBA" id="ARBA00022448"/>
    </source>
</evidence>
<feature type="transmembrane region" description="Helical" evidence="9">
    <location>
        <begin position="12"/>
        <end position="32"/>
    </location>
</feature>
<feature type="transmembrane region" description="Helical" evidence="9">
    <location>
        <begin position="39"/>
        <end position="57"/>
    </location>
</feature>
<gene>
    <name evidence="10" type="ORF">BCF55_1542</name>
</gene>
<comment type="subcellular location">
    <subcellularLocation>
        <location evidence="1">Cell membrane</location>
        <topology evidence="1">Multi-pass membrane protein</topology>
    </subcellularLocation>
</comment>
<accession>A0A497XWV2</accession>
<protein>
    <submittedName>
        <fullName evidence="10">Amino acid/amide ABC transporter membrane protein 1 (HAAT family)</fullName>
    </submittedName>
</protein>
<evidence type="ECO:0000313" key="11">
    <source>
        <dbReference type="Proteomes" id="UP000267841"/>
    </source>
</evidence>
<reference evidence="10 11" key="1">
    <citation type="submission" date="2018-10" db="EMBL/GenBank/DDBJ databases">
        <title>Genomic Encyclopedia of Archaeal and Bacterial Type Strains, Phase II (KMG-II): from individual species to whole genera.</title>
        <authorList>
            <person name="Goeker M."/>
        </authorList>
    </citation>
    <scope>NUCLEOTIDE SEQUENCE [LARGE SCALE GENOMIC DNA]</scope>
    <source>
        <strain evidence="10 11">DSM 16510</strain>
    </source>
</reference>
<proteinExistence type="inferred from homology"/>
<name>A0A497XWV2_9AQUI</name>
<feature type="transmembrane region" description="Helical" evidence="9">
    <location>
        <begin position="63"/>
        <end position="83"/>
    </location>
</feature>
<evidence type="ECO:0000313" key="10">
    <source>
        <dbReference type="EMBL" id="RLJ71243.1"/>
    </source>
</evidence>